<dbReference type="GO" id="GO:0000978">
    <property type="term" value="F:RNA polymerase II cis-regulatory region sequence-specific DNA binding"/>
    <property type="evidence" value="ECO:0007669"/>
    <property type="project" value="InterPro"/>
</dbReference>
<feature type="compositionally biased region" description="Polar residues" evidence="7">
    <location>
        <begin position="20"/>
        <end position="40"/>
    </location>
</feature>
<dbReference type="PANTHER" id="PTHR40626:SF11">
    <property type="entry name" value="ZINC FINGER PROTEIN YPR022C"/>
    <property type="match status" value="1"/>
</dbReference>
<evidence type="ECO:0000259" key="8">
    <source>
        <dbReference type="Pfam" id="PF04082"/>
    </source>
</evidence>
<dbReference type="Pfam" id="PF04082">
    <property type="entry name" value="Fungal_trans"/>
    <property type="match status" value="1"/>
</dbReference>
<feature type="compositionally biased region" description="Polar residues" evidence="7">
    <location>
        <begin position="48"/>
        <end position="65"/>
    </location>
</feature>
<dbReference type="GO" id="GO:0005634">
    <property type="term" value="C:nucleus"/>
    <property type="evidence" value="ECO:0007669"/>
    <property type="project" value="UniProtKB-SubCell"/>
</dbReference>
<keyword evidence="3" id="KW-0677">Repeat</keyword>
<dbReference type="VEuPathDB" id="FungiDB:EMCG_08029"/>
<evidence type="ECO:0000256" key="5">
    <source>
        <dbReference type="ARBA" id="ARBA00022833"/>
    </source>
</evidence>
<dbReference type="GO" id="GO:0000981">
    <property type="term" value="F:DNA-binding transcription factor activity, RNA polymerase II-specific"/>
    <property type="evidence" value="ECO:0007669"/>
    <property type="project" value="InterPro"/>
</dbReference>
<organism evidence="9 10">
    <name type="scientific">[Emmonsia] crescens</name>
    <dbReference type="NCBI Taxonomy" id="73230"/>
    <lineage>
        <taxon>Eukaryota</taxon>
        <taxon>Fungi</taxon>
        <taxon>Dikarya</taxon>
        <taxon>Ascomycota</taxon>
        <taxon>Pezizomycotina</taxon>
        <taxon>Eurotiomycetes</taxon>
        <taxon>Eurotiomycetidae</taxon>
        <taxon>Onygenales</taxon>
        <taxon>Ajellomycetaceae</taxon>
        <taxon>Emergomyces</taxon>
    </lineage>
</organism>
<feature type="domain" description="Xylanolytic transcriptional activator regulatory" evidence="8">
    <location>
        <begin position="376"/>
        <end position="601"/>
    </location>
</feature>
<dbReference type="GO" id="GO:0006351">
    <property type="term" value="P:DNA-templated transcription"/>
    <property type="evidence" value="ECO:0007669"/>
    <property type="project" value="InterPro"/>
</dbReference>
<dbReference type="GO" id="GO:0000785">
    <property type="term" value="C:chromatin"/>
    <property type="evidence" value="ECO:0007669"/>
    <property type="project" value="TreeGrafter"/>
</dbReference>
<keyword evidence="2" id="KW-0479">Metal-binding</keyword>
<keyword evidence="4" id="KW-0863">Zinc-finger</keyword>
<comment type="subcellular location">
    <subcellularLocation>
        <location evidence="1">Nucleus</location>
    </subcellularLocation>
</comment>
<gene>
    <name evidence="9" type="ORF">GX50_04649</name>
</gene>
<reference evidence="9 10" key="1">
    <citation type="submission" date="2017-10" db="EMBL/GenBank/DDBJ databases">
        <title>Comparative genomics in systemic dimorphic fungi from Ajellomycetaceae.</title>
        <authorList>
            <person name="Munoz J.F."/>
            <person name="Mcewen J.G."/>
            <person name="Clay O.K."/>
            <person name="Cuomo C.A."/>
        </authorList>
    </citation>
    <scope>NUCLEOTIDE SEQUENCE [LARGE SCALE GENOMIC DNA]</scope>
    <source>
        <strain evidence="9 10">UAMH4076</strain>
    </source>
</reference>
<evidence type="ECO:0000256" key="3">
    <source>
        <dbReference type="ARBA" id="ARBA00022737"/>
    </source>
</evidence>
<feature type="region of interest" description="Disordered" evidence="7">
    <location>
        <begin position="138"/>
        <end position="166"/>
    </location>
</feature>
<dbReference type="InterPro" id="IPR007219">
    <property type="entry name" value="XnlR_reg_dom"/>
</dbReference>
<sequence>MARMSPKQRQASGDRREAATRTSPTRFQCFNPASTFTDISSRPLPAITHSQSSPPSPNSLTAQLGSPTSISATMAFNPRHQRAVSDIGPMTYTPRTGKVSKALKGKPVHTCPFPGCNKLFSRAEHVRSKKLDARPVNTRGDAHMQSSPVTMASEPQGLPSPASLNHRHASVPAVSHEANLMSIGSLVQPGTQHHFANDYSMPVWGQPERGLVRGDVFSESPQVNTDDTMLYSSPDSCRSPASDVYPFQFPQRTPVMDQSYSESFYPQIHGSPLTLTSTASDWTPLQAATTTSQMLPLSLEGDFLQTVGEPSLHCRHERTRINILLAIPVPIPFSGLDGNEWYAMRRELNSAPGVISGNDGMEIIDTTQWQDCFECYWKHFHPLFPIVHRPTFFAVKPTPLMSGAMVAIGSQYDTRPNAKEYSLTLLEACLKLLAKRNPITIRSRISDIQAIFLLEYLSKYRSRQADVSMSPRFKSLYGTFIQNRHWASKNPLAVFNILPEDEKPEDLRRAYSFWVENETRKRVLQAAFLLDVQQSTLFQQPLAFLQANLGTPRPNIRNVEPIDLPFPCQTALWESEGMEEWAQCAKASESLTLSSAAERIIRQNDSTLKLDPFQSNLILSYALLTNMRSIDLEQALQPFIEKVKQGTTEKESMQCPESCSSLTKPSHTLFAYHALLATYRTPVKALLIVSGESWLFNRKLAEQATYQQAKKTLRIWVSDTDELKKAVWHAVRVLEYAINHPELGDTPVPINSNPDLCHGLTPFSDGKGYVTPLDVLARYGGDIHSVENPFPTPECLIERSTILPQSSLADPITSLHANWALYICALICWAYGADCSTTTDNPPFSPLASPRTYVSAFMLLAPSWSHISRSSIPDHIRCDTSGLLEYIRTRWLQPDRMGGLLNEGARVLQRLNEGHRPNGVEDKKIREF</sequence>
<evidence type="ECO:0000256" key="2">
    <source>
        <dbReference type="ARBA" id="ARBA00022723"/>
    </source>
</evidence>
<accession>A0A2B7Z811</accession>
<evidence type="ECO:0000256" key="4">
    <source>
        <dbReference type="ARBA" id="ARBA00022771"/>
    </source>
</evidence>
<evidence type="ECO:0000313" key="10">
    <source>
        <dbReference type="Proteomes" id="UP000226031"/>
    </source>
</evidence>
<dbReference type="EMBL" id="PDND01000089">
    <property type="protein sequence ID" value="PGH32544.1"/>
    <property type="molecule type" value="Genomic_DNA"/>
</dbReference>
<protein>
    <recommendedName>
        <fullName evidence="8">Xylanolytic transcriptional activator regulatory domain-containing protein</fullName>
    </recommendedName>
</protein>
<proteinExistence type="predicted"/>
<feature type="region of interest" description="Disordered" evidence="7">
    <location>
        <begin position="1"/>
        <end position="65"/>
    </location>
</feature>
<dbReference type="PANTHER" id="PTHR40626">
    <property type="entry name" value="MIP31509P"/>
    <property type="match status" value="1"/>
</dbReference>
<dbReference type="GO" id="GO:0008270">
    <property type="term" value="F:zinc ion binding"/>
    <property type="evidence" value="ECO:0007669"/>
    <property type="project" value="UniProtKB-KW"/>
</dbReference>
<dbReference type="Proteomes" id="UP000226031">
    <property type="component" value="Unassembled WGS sequence"/>
</dbReference>
<evidence type="ECO:0000256" key="7">
    <source>
        <dbReference type="SAM" id="MobiDB-lite"/>
    </source>
</evidence>
<evidence type="ECO:0000256" key="1">
    <source>
        <dbReference type="ARBA" id="ARBA00004123"/>
    </source>
</evidence>
<dbReference type="CDD" id="cd12148">
    <property type="entry name" value="fungal_TF_MHR"/>
    <property type="match status" value="1"/>
</dbReference>
<evidence type="ECO:0000313" key="9">
    <source>
        <dbReference type="EMBL" id="PGH32544.1"/>
    </source>
</evidence>
<keyword evidence="6" id="KW-0539">Nucleus</keyword>
<keyword evidence="5" id="KW-0862">Zinc</keyword>
<comment type="caution">
    <text evidence="9">The sequence shown here is derived from an EMBL/GenBank/DDBJ whole genome shotgun (WGS) entry which is preliminary data.</text>
</comment>
<keyword evidence="10" id="KW-1185">Reference proteome</keyword>
<dbReference type="InterPro" id="IPR051059">
    <property type="entry name" value="VerF-like"/>
</dbReference>
<dbReference type="AlphaFoldDB" id="A0A2B7Z811"/>
<dbReference type="STRING" id="73230.A0A2B7Z811"/>
<evidence type="ECO:0000256" key="6">
    <source>
        <dbReference type="ARBA" id="ARBA00023242"/>
    </source>
</evidence>
<name>A0A2B7Z811_9EURO</name>